<evidence type="ECO:0000313" key="1">
    <source>
        <dbReference type="EMBL" id="RZF41735.1"/>
    </source>
</evidence>
<comment type="caution">
    <text evidence="1">The sequence shown here is derived from an EMBL/GenBank/DDBJ whole genome shotgun (WGS) entry which is preliminary data.</text>
</comment>
<keyword evidence="2" id="KW-1185">Reference proteome</keyword>
<feature type="non-terminal residue" evidence="1">
    <location>
        <position position="71"/>
    </location>
</feature>
<dbReference type="Gene3D" id="3.20.20.150">
    <property type="entry name" value="Divalent-metal-dependent TIM barrel enzymes"/>
    <property type="match status" value="1"/>
</dbReference>
<reference evidence="1 2" key="1">
    <citation type="journal article" date="2017" name="Gigascience">
        <title>Genome sequence of the small brown planthopper, Laodelphax striatellus.</title>
        <authorList>
            <person name="Zhu J."/>
            <person name="Jiang F."/>
            <person name="Wang X."/>
            <person name="Yang P."/>
            <person name="Bao Y."/>
            <person name="Zhao W."/>
            <person name="Wang W."/>
            <person name="Lu H."/>
            <person name="Wang Q."/>
            <person name="Cui N."/>
            <person name="Li J."/>
            <person name="Chen X."/>
            <person name="Luo L."/>
            <person name="Yu J."/>
            <person name="Kang L."/>
            <person name="Cui F."/>
        </authorList>
    </citation>
    <scope>NUCLEOTIDE SEQUENCE [LARGE SCALE GENOMIC DNA]</scope>
    <source>
        <strain evidence="1">Lst14</strain>
    </source>
</reference>
<dbReference type="AlphaFoldDB" id="A0A482X734"/>
<accession>A0A482X734</accession>
<dbReference type="EMBL" id="QKKF02016332">
    <property type="protein sequence ID" value="RZF41735.1"/>
    <property type="molecule type" value="Genomic_DNA"/>
</dbReference>
<evidence type="ECO:0000313" key="2">
    <source>
        <dbReference type="Proteomes" id="UP000291343"/>
    </source>
</evidence>
<gene>
    <name evidence="1" type="ORF">LSTR_LSTR015418</name>
</gene>
<protein>
    <submittedName>
        <fullName evidence="1">Uncharacterized protein</fullName>
    </submittedName>
</protein>
<proteinExistence type="predicted"/>
<organism evidence="1 2">
    <name type="scientific">Laodelphax striatellus</name>
    <name type="common">Small brown planthopper</name>
    <name type="synonym">Delphax striatella</name>
    <dbReference type="NCBI Taxonomy" id="195883"/>
    <lineage>
        <taxon>Eukaryota</taxon>
        <taxon>Metazoa</taxon>
        <taxon>Ecdysozoa</taxon>
        <taxon>Arthropoda</taxon>
        <taxon>Hexapoda</taxon>
        <taxon>Insecta</taxon>
        <taxon>Pterygota</taxon>
        <taxon>Neoptera</taxon>
        <taxon>Paraneoptera</taxon>
        <taxon>Hemiptera</taxon>
        <taxon>Auchenorrhyncha</taxon>
        <taxon>Fulgoroidea</taxon>
        <taxon>Delphacidae</taxon>
        <taxon>Criomorphinae</taxon>
        <taxon>Laodelphax</taxon>
    </lineage>
</organism>
<dbReference type="InParanoid" id="A0A482X734"/>
<sequence>MTNNNDRMVTVTLDLPSVSCLKSALELHTKNGFAYISIPIAHPVSRTELFVGKGKNRKGPFAWSDLCLKSH</sequence>
<dbReference type="Proteomes" id="UP000291343">
    <property type="component" value="Unassembled WGS sequence"/>
</dbReference>
<name>A0A482X734_LAOST</name>